<name>A0A1S5YDT2_9BBAC</name>
<dbReference type="EMBL" id="KX855660">
    <property type="protein sequence ID" value="AQQ80280.1"/>
    <property type="molecule type" value="Genomic_DNA"/>
</dbReference>
<keyword evidence="2" id="KW-1185">Reference proteome</keyword>
<proteinExistence type="predicted"/>
<reference evidence="1 2" key="1">
    <citation type="journal article" date="2017" name="PLoS ONE">
        <title>The Complete Genome Sequence of a Second Distinct Betabaculovirus from the True Armyworm, Mythimna unipuncta.</title>
        <authorList>
            <person name="Harrison R.L."/>
            <person name="Rowley D.L."/>
            <person name="Mowery J."/>
            <person name="Bauchan G.R."/>
            <person name="Theilmann D.A."/>
            <person name="Rohrmann G.F."/>
            <person name="Erlandson M.A."/>
        </authorList>
    </citation>
    <scope>NUCLEOTIDE SEQUENCE [LARGE SCALE GENOMIC DNA]</scope>
    <source>
        <strain evidence="1">MyunGV#8</strain>
    </source>
</reference>
<evidence type="ECO:0000313" key="2">
    <source>
        <dbReference type="Proteomes" id="UP000203651"/>
    </source>
</evidence>
<dbReference type="KEGG" id="vg:39105844"/>
<sequence length="453" mass="51937">MVLNEDSFKFVFIATYFDASNDVLEGLPDDVKQYLSSPTDEDMVRYVDYLSGMRLQGLVGDATADVFKYVKPQFRFQCLRDQELDIVRHSNDVYLRKNTAVYATNLFVHDPVQQKWLMKIVRDVMGERLRGVVVDKNHVVHDGCVGYVFAGPYLDWCGLRVCSSGADGVDRTMLRLYLIGDEMSKVFTDQNISAPSGGVLKNFYKGTPLITNHNYTITTKTLVTNNMNRVFDAVQQELNTKSAYVRFIQRDYIFDADNFDTELLEELVAHYVSTTSLYKIVHRFHKTDVASVAHEVVLDRYAPHKYRKALVYVNEANVYPSMPSAHYLFIPDDYYQIRHTLNAAYAPKLGLLLLANQVFFGATKVLNFDPAKDLTMFVKTKRAVDAGNYYRIGGDYYLEESQINENGVPVFIVVRLDKNLLVRDNLSSHTLEDLNNNWVKNTILNLFVHPIRP</sequence>
<dbReference type="Proteomes" id="UP000203651">
    <property type="component" value="Segment"/>
</dbReference>
<accession>A0A1S5YDT2</accession>
<dbReference type="RefSeq" id="YP_009345731.1">
    <property type="nucleotide sequence ID" value="NC_033780.2"/>
</dbReference>
<protein>
    <submittedName>
        <fullName evidence="1">P49</fullName>
    </submittedName>
</protein>
<organism evidence="1 2">
    <name type="scientific">Betabaculovirus altermyunipunctae</name>
    <dbReference type="NCBI Taxonomy" id="3051996"/>
    <lineage>
        <taxon>Viruses</taxon>
        <taxon>Viruses incertae sedis</taxon>
        <taxon>Naldaviricetes</taxon>
        <taxon>Lefavirales</taxon>
        <taxon>Baculoviridae</taxon>
        <taxon>Betabaculovirus</taxon>
    </lineage>
</organism>
<dbReference type="Pfam" id="PF04913">
    <property type="entry name" value="Baculo_Y142"/>
    <property type="match status" value="1"/>
</dbReference>
<evidence type="ECO:0000313" key="1">
    <source>
        <dbReference type="EMBL" id="AQQ80280.1"/>
    </source>
</evidence>
<dbReference type="GeneID" id="39105844"/>
<dbReference type="InterPro" id="IPR006997">
    <property type="entry name" value="Baculo_Y142"/>
</dbReference>